<dbReference type="SUPFAM" id="SSF56672">
    <property type="entry name" value="DNA/RNA polymerases"/>
    <property type="match status" value="1"/>
</dbReference>
<sequence>MLAKGVIVPSQSDWCSPVILIKKPDGTFRFCVDYRKLNQVVIKDEFPLPLIPDLLEKLRGYKYFTSMDLKSGFWQLPLNSEDGSSKRTAFQANGSLYEFTSLPYGISTGPSSFARLMSIVLKGLPRTCNFCDDILIHSRTYEEHVEDVQRVLERLNEYNLKITSKKCQWFQAEVKFLGFLVNGEGIRSNPDKVAVVKDWKTPQNKKALSRFLGFANFYHKFINNLSGKARPLYQLIKGEQPFIWGQKAQAAFRDIKQALMTLPSLVYPNPNWPYDLHCDGSNTGIGACLVQNSRPIAFASKTLSSAEQNYSTTEKECLAIVWALQHFHPYIYGATLNIYTDHIALKSILGTRLPRGRIARWIVALQEYHPYTIIHKKGILNTDADALSRLDQNNQTADIDIGSLTAKDILNLQKVDAKISVMLKEGIQKPFKWVNEMVFYQDENKLIPVIPLALIERVLNHAHNQGGHFGVDKTVARVKNIGWWDTREEDVKMWIKYCENCQVYKIRNDNNKPPLKPITATRVGQIWATDIATLTTSKHGNKYVIVIMEYLSKWAVTCALDSFDTDMIAQVLLYEVILKYGLPERIISDNGASYVSDAMTIVLQRLGISRALTSVEHPQSDGLVERFNRTLKTSIAIVAGQEPNAWCEYLPFITFAYNTAEQASTKLTPFKIMHGREAVLPLFPSIKVEDEDKDSVYKWGKFLNRTVPLIHSKAIANIKKAQEYQQEQCQGSKRIQTNYNPGDLVARRNVKLGGFPKKRWIGPWVIIRATNKDNTAYQIYNKKNPTSGSKANISDLRRWYSR</sequence>
<dbReference type="CDD" id="cd01647">
    <property type="entry name" value="RT_LTR"/>
    <property type="match status" value="1"/>
</dbReference>
<dbReference type="Gene3D" id="1.10.340.70">
    <property type="match status" value="1"/>
</dbReference>
<gene>
    <name evidence="9" type="ORF">MAM1_0817d11273</name>
</gene>
<dbReference type="GO" id="GO:0005634">
    <property type="term" value="C:nucleus"/>
    <property type="evidence" value="ECO:0007669"/>
    <property type="project" value="UniProtKB-ARBA"/>
</dbReference>
<dbReference type="GO" id="GO:0003964">
    <property type="term" value="F:RNA-directed DNA polymerase activity"/>
    <property type="evidence" value="ECO:0007669"/>
    <property type="project" value="UniProtKB-KW"/>
</dbReference>
<evidence type="ECO:0000256" key="2">
    <source>
        <dbReference type="ARBA" id="ARBA00022695"/>
    </source>
</evidence>
<name>A0A0C9N6L0_9FUNG</name>
<protein>
    <submittedName>
        <fullName evidence="9">Endonuclease and reverse transcriptase activity</fullName>
    </submittedName>
</protein>
<dbReference type="PANTHER" id="PTHR37984">
    <property type="entry name" value="PROTEIN CBG26694"/>
    <property type="match status" value="1"/>
</dbReference>
<dbReference type="PROSITE" id="PS50878">
    <property type="entry name" value="RT_POL"/>
    <property type="match status" value="1"/>
</dbReference>
<dbReference type="FunFam" id="1.10.340.70:FF:000001">
    <property type="entry name" value="Retrovirus-related Pol polyprotein from transposon gypsy-like Protein"/>
    <property type="match status" value="1"/>
</dbReference>
<dbReference type="InterPro" id="IPR001584">
    <property type="entry name" value="Integrase_cat-core"/>
</dbReference>
<evidence type="ECO:0000259" key="7">
    <source>
        <dbReference type="PROSITE" id="PS50878"/>
    </source>
</evidence>
<keyword evidence="10" id="KW-1185">Reference proteome</keyword>
<evidence type="ECO:0000256" key="1">
    <source>
        <dbReference type="ARBA" id="ARBA00022679"/>
    </source>
</evidence>
<dbReference type="InterPro" id="IPR050951">
    <property type="entry name" value="Retrovirus_Pol_polyprotein"/>
</dbReference>
<dbReference type="STRING" id="91626.A0A0C9N6L0"/>
<dbReference type="Gene3D" id="3.30.420.10">
    <property type="entry name" value="Ribonuclease H-like superfamily/Ribonuclease H"/>
    <property type="match status" value="1"/>
</dbReference>
<proteinExistence type="predicted"/>
<dbReference type="Gene3D" id="3.10.10.10">
    <property type="entry name" value="HIV Type 1 Reverse Transcriptase, subunit A, domain 1"/>
    <property type="match status" value="1"/>
</dbReference>
<dbReference type="SUPFAM" id="SSF53098">
    <property type="entry name" value="Ribonuclease H-like"/>
    <property type="match status" value="1"/>
</dbReference>
<organism evidence="9">
    <name type="scientific">Mucor ambiguus</name>
    <dbReference type="NCBI Taxonomy" id="91626"/>
    <lineage>
        <taxon>Eukaryota</taxon>
        <taxon>Fungi</taxon>
        <taxon>Fungi incertae sedis</taxon>
        <taxon>Mucoromycota</taxon>
        <taxon>Mucoromycotina</taxon>
        <taxon>Mucoromycetes</taxon>
        <taxon>Mucorales</taxon>
        <taxon>Mucorineae</taxon>
        <taxon>Mucoraceae</taxon>
        <taxon>Mucor</taxon>
    </lineage>
</organism>
<evidence type="ECO:0000259" key="8">
    <source>
        <dbReference type="PROSITE" id="PS50994"/>
    </source>
</evidence>
<dbReference type="OrthoDB" id="2203704at2759"/>
<evidence type="ECO:0000256" key="5">
    <source>
        <dbReference type="ARBA" id="ARBA00022801"/>
    </source>
</evidence>
<dbReference type="Gene3D" id="3.30.70.270">
    <property type="match status" value="2"/>
</dbReference>
<dbReference type="PANTHER" id="PTHR37984:SF5">
    <property type="entry name" value="PROTEIN NYNRIN-LIKE"/>
    <property type="match status" value="1"/>
</dbReference>
<keyword evidence="3" id="KW-0540">Nuclease</keyword>
<dbReference type="PROSITE" id="PS50994">
    <property type="entry name" value="INTEGRASE"/>
    <property type="match status" value="1"/>
</dbReference>
<dbReference type="InterPro" id="IPR041373">
    <property type="entry name" value="RT_RNaseH"/>
</dbReference>
<keyword evidence="6 9" id="KW-0695">RNA-directed DNA polymerase</keyword>
<dbReference type="Pfam" id="PF17917">
    <property type="entry name" value="RT_RNaseH"/>
    <property type="match status" value="1"/>
</dbReference>
<evidence type="ECO:0000313" key="10">
    <source>
        <dbReference type="Proteomes" id="UP000053815"/>
    </source>
</evidence>
<dbReference type="GO" id="GO:0016787">
    <property type="term" value="F:hydrolase activity"/>
    <property type="evidence" value="ECO:0007669"/>
    <property type="project" value="UniProtKB-KW"/>
</dbReference>
<dbReference type="Pfam" id="PF00078">
    <property type="entry name" value="RVT_1"/>
    <property type="match status" value="1"/>
</dbReference>
<dbReference type="Pfam" id="PF17921">
    <property type="entry name" value="Integrase_H2C2"/>
    <property type="match status" value="1"/>
</dbReference>
<reference evidence="9" key="1">
    <citation type="submission" date="2014-09" db="EMBL/GenBank/DDBJ databases">
        <title>Draft genome sequence of an oleaginous Mucoromycotina fungus Mucor ambiguus NBRC6742.</title>
        <authorList>
            <person name="Takeda I."/>
            <person name="Yamane N."/>
            <person name="Morita T."/>
            <person name="Tamano K."/>
            <person name="Machida M."/>
            <person name="Baker S."/>
            <person name="Koike H."/>
        </authorList>
    </citation>
    <scope>NUCLEOTIDE SEQUENCE</scope>
    <source>
        <strain evidence="9">NBRC 6742</strain>
    </source>
</reference>
<dbReference type="GO" id="GO:0004519">
    <property type="term" value="F:endonuclease activity"/>
    <property type="evidence" value="ECO:0007669"/>
    <property type="project" value="UniProtKB-KW"/>
</dbReference>
<dbReference type="InterPro" id="IPR043128">
    <property type="entry name" value="Rev_trsase/Diguanyl_cyclase"/>
</dbReference>
<accession>A0A0C9N6L0</accession>
<evidence type="ECO:0000313" key="9">
    <source>
        <dbReference type="EMBL" id="GAN11692.1"/>
    </source>
</evidence>
<dbReference type="FunFam" id="3.30.70.270:FF:000020">
    <property type="entry name" value="Transposon Tf2-6 polyprotein-like Protein"/>
    <property type="match status" value="1"/>
</dbReference>
<dbReference type="InterPro" id="IPR012337">
    <property type="entry name" value="RNaseH-like_sf"/>
</dbReference>
<dbReference type="GO" id="GO:0015074">
    <property type="term" value="P:DNA integration"/>
    <property type="evidence" value="ECO:0007669"/>
    <property type="project" value="InterPro"/>
</dbReference>
<dbReference type="CDD" id="cd09274">
    <property type="entry name" value="RNase_HI_RT_Ty3"/>
    <property type="match status" value="1"/>
</dbReference>
<dbReference type="InterPro" id="IPR043502">
    <property type="entry name" value="DNA/RNA_pol_sf"/>
</dbReference>
<dbReference type="GO" id="GO:0003676">
    <property type="term" value="F:nucleic acid binding"/>
    <property type="evidence" value="ECO:0007669"/>
    <property type="project" value="InterPro"/>
</dbReference>
<dbReference type="EMBL" id="DF837106">
    <property type="protein sequence ID" value="GAN11692.1"/>
    <property type="molecule type" value="Genomic_DNA"/>
</dbReference>
<keyword evidence="4 9" id="KW-0255">Endonuclease</keyword>
<dbReference type="AlphaFoldDB" id="A0A0C9N6L0"/>
<feature type="domain" description="Reverse transcriptase" evidence="7">
    <location>
        <begin position="2"/>
        <end position="181"/>
    </location>
</feature>
<evidence type="ECO:0000256" key="4">
    <source>
        <dbReference type="ARBA" id="ARBA00022759"/>
    </source>
</evidence>
<dbReference type="Pfam" id="PF00665">
    <property type="entry name" value="rve"/>
    <property type="match status" value="1"/>
</dbReference>
<dbReference type="InterPro" id="IPR036397">
    <property type="entry name" value="RNaseH_sf"/>
</dbReference>
<dbReference type="InterPro" id="IPR000477">
    <property type="entry name" value="RT_dom"/>
</dbReference>
<dbReference type="InterPro" id="IPR041588">
    <property type="entry name" value="Integrase_H2C2"/>
</dbReference>
<keyword evidence="1" id="KW-0808">Transferase</keyword>
<evidence type="ECO:0000256" key="6">
    <source>
        <dbReference type="ARBA" id="ARBA00022918"/>
    </source>
</evidence>
<feature type="domain" description="Integrase catalytic" evidence="8">
    <location>
        <begin position="513"/>
        <end position="677"/>
    </location>
</feature>
<evidence type="ECO:0000256" key="3">
    <source>
        <dbReference type="ARBA" id="ARBA00022722"/>
    </source>
</evidence>
<dbReference type="Proteomes" id="UP000053815">
    <property type="component" value="Unassembled WGS sequence"/>
</dbReference>
<dbReference type="FunFam" id="3.10.20.370:FF:000001">
    <property type="entry name" value="Retrovirus-related Pol polyprotein from transposon 17.6-like protein"/>
    <property type="match status" value="1"/>
</dbReference>
<dbReference type="Gene3D" id="3.10.20.370">
    <property type="match status" value="1"/>
</dbReference>
<keyword evidence="2" id="KW-0548">Nucleotidyltransferase</keyword>
<keyword evidence="5" id="KW-0378">Hydrolase</keyword>